<evidence type="ECO:0000256" key="1">
    <source>
        <dbReference type="ARBA" id="ARBA00022679"/>
    </source>
</evidence>
<sequence length="383" mass="44011">MRIAIDSLFLYSSPNTGISVYTNELIKQFSSLENMEVIVFYAGNNKQEIQMIKERLNGVKYQLRQVNLHGRIVRGLWSIIDYPNISKYLKDVDIYHSPFFILPGLSKLQKTVITIHDVFPFQYPHFFPFFTRIAHIQRLKKIKGKICKNNNIHIIVNSNSTQKDVIKLLEIPLERITKIYLGISEVFTGYTKSEQDIKILERHGICKPYILSVGSLNPRKNIKRLIDAFEMNKNAGNFPHKLVLVGTAGWLNQELLSRIKKNQDIIPVGAVPEKDLPIIYGNSNLFVFPSLYEGFGLPIIEAMSCRVPVITSNVSSMPEIADSSAYLINPYDYKDIAKSIKEVLKNHNLRKELIKKGMERSLKFSWNKMAQQTLSVYNKLIES</sequence>
<dbReference type="GO" id="GO:0009103">
    <property type="term" value="P:lipopolysaccharide biosynthetic process"/>
    <property type="evidence" value="ECO:0007669"/>
    <property type="project" value="TreeGrafter"/>
</dbReference>
<evidence type="ECO:0000259" key="3">
    <source>
        <dbReference type="Pfam" id="PF13439"/>
    </source>
</evidence>
<accession>A0A2H0YUZ3</accession>
<dbReference type="EMBL" id="PEXU01000049">
    <property type="protein sequence ID" value="PIS42301.1"/>
    <property type="molecule type" value="Genomic_DNA"/>
</dbReference>
<keyword evidence="1" id="KW-0808">Transferase</keyword>
<dbReference type="GO" id="GO:0016757">
    <property type="term" value="F:glycosyltransferase activity"/>
    <property type="evidence" value="ECO:0007669"/>
    <property type="project" value="InterPro"/>
</dbReference>
<evidence type="ECO:0000313" key="4">
    <source>
        <dbReference type="EMBL" id="PIS42301.1"/>
    </source>
</evidence>
<reference evidence="4 5" key="1">
    <citation type="submission" date="2017-09" db="EMBL/GenBank/DDBJ databases">
        <title>Depth-based differentiation of microbial function through sediment-hosted aquifers and enrichment of novel symbionts in the deep terrestrial subsurface.</title>
        <authorList>
            <person name="Probst A.J."/>
            <person name="Ladd B."/>
            <person name="Jarett J.K."/>
            <person name="Geller-Mcgrath D.E."/>
            <person name="Sieber C.M."/>
            <person name="Emerson J.B."/>
            <person name="Anantharaman K."/>
            <person name="Thomas B.C."/>
            <person name="Malmstrom R."/>
            <person name="Stieglmeier M."/>
            <person name="Klingl A."/>
            <person name="Woyke T."/>
            <person name="Ryan C.M."/>
            <person name="Banfield J.F."/>
        </authorList>
    </citation>
    <scope>NUCLEOTIDE SEQUENCE [LARGE SCALE GENOMIC DNA]</scope>
    <source>
        <strain evidence="4">CG08_land_8_20_14_0_20_40_16</strain>
    </source>
</reference>
<dbReference type="FunFam" id="3.40.50.2000:FF:000119">
    <property type="entry name" value="Glycosyl transferase group 1"/>
    <property type="match status" value="1"/>
</dbReference>
<protein>
    <recommendedName>
        <fullName evidence="6">Glycosyltransferase family 1 protein</fullName>
    </recommendedName>
</protein>
<evidence type="ECO:0000313" key="5">
    <source>
        <dbReference type="Proteomes" id="UP000231542"/>
    </source>
</evidence>
<dbReference type="CDD" id="cd03809">
    <property type="entry name" value="GT4_MtfB-like"/>
    <property type="match status" value="1"/>
</dbReference>
<comment type="caution">
    <text evidence="4">The sequence shown here is derived from an EMBL/GenBank/DDBJ whole genome shotgun (WGS) entry which is preliminary data.</text>
</comment>
<dbReference type="AlphaFoldDB" id="A0A2H0YUZ3"/>
<dbReference type="SUPFAM" id="SSF53756">
    <property type="entry name" value="UDP-Glycosyltransferase/glycogen phosphorylase"/>
    <property type="match status" value="1"/>
</dbReference>
<dbReference type="Pfam" id="PF00534">
    <property type="entry name" value="Glycos_transf_1"/>
    <property type="match status" value="1"/>
</dbReference>
<dbReference type="PANTHER" id="PTHR46401">
    <property type="entry name" value="GLYCOSYLTRANSFERASE WBBK-RELATED"/>
    <property type="match status" value="1"/>
</dbReference>
<feature type="domain" description="Glycosyl transferase family 1" evidence="2">
    <location>
        <begin position="207"/>
        <end position="358"/>
    </location>
</feature>
<name>A0A2H0YUZ3_9BACT</name>
<organism evidence="4 5">
    <name type="scientific">Candidatus Kerfeldbacteria bacterium CG08_land_8_20_14_0_20_40_16</name>
    <dbReference type="NCBI Taxonomy" id="2014244"/>
    <lineage>
        <taxon>Bacteria</taxon>
        <taxon>Candidatus Kerfeldiibacteriota</taxon>
    </lineage>
</organism>
<dbReference type="Gene3D" id="3.40.50.2000">
    <property type="entry name" value="Glycogen Phosphorylase B"/>
    <property type="match status" value="2"/>
</dbReference>
<feature type="domain" description="Glycosyltransferase subfamily 4-like N-terminal" evidence="3">
    <location>
        <begin position="17"/>
        <end position="183"/>
    </location>
</feature>
<dbReference type="PANTHER" id="PTHR46401:SF2">
    <property type="entry name" value="GLYCOSYLTRANSFERASE WBBK-RELATED"/>
    <property type="match status" value="1"/>
</dbReference>
<proteinExistence type="predicted"/>
<dbReference type="Pfam" id="PF13439">
    <property type="entry name" value="Glyco_transf_4"/>
    <property type="match status" value="1"/>
</dbReference>
<dbReference type="InterPro" id="IPR028098">
    <property type="entry name" value="Glyco_trans_4-like_N"/>
</dbReference>
<gene>
    <name evidence="4" type="ORF">COT24_04540</name>
</gene>
<evidence type="ECO:0008006" key="6">
    <source>
        <dbReference type="Google" id="ProtNLM"/>
    </source>
</evidence>
<evidence type="ECO:0000259" key="2">
    <source>
        <dbReference type="Pfam" id="PF00534"/>
    </source>
</evidence>
<dbReference type="InterPro" id="IPR001296">
    <property type="entry name" value="Glyco_trans_1"/>
</dbReference>
<dbReference type="Proteomes" id="UP000231542">
    <property type="component" value="Unassembled WGS sequence"/>
</dbReference>